<dbReference type="PROSITE" id="PS51257">
    <property type="entry name" value="PROKAR_LIPOPROTEIN"/>
    <property type="match status" value="1"/>
</dbReference>
<evidence type="ECO:0000313" key="7">
    <source>
        <dbReference type="EMBL" id="MBC8546906.1"/>
    </source>
</evidence>
<dbReference type="EMBL" id="JACRST010000011">
    <property type="protein sequence ID" value="MBC8546906.1"/>
    <property type="molecule type" value="Genomic_DNA"/>
</dbReference>
<dbReference type="GO" id="GO:0030313">
    <property type="term" value="C:cell envelope"/>
    <property type="evidence" value="ECO:0007669"/>
    <property type="project" value="UniProtKB-SubCell"/>
</dbReference>
<sequence length="374" mass="40066">MKKLLAMLLATAMTLGMVACSSSAPSSQAPAPSDAPSTSAPADSDPADDSQAPADTAAPGKKAAKDLNVAVSLGWLENESGQRQKYTYETEFAKYGITNYQIVDANYDPKKQSEQIEAFIKSKPDVLFVTASDPVGIAEAVKHACDAGIPVFCDDALIPGAAAVSTVMFDNYKGGMWTMKQLVTKLGGKGKIAMIDLPSNEAWAERSHGAEFVLKQYPEIEVVQRWSWDSTGAVTPRMAIDNMLTACPNVGDLDAIWCAWDGAVFEGLEACQAAGRNEILFTGSDGGEHCFEVMKANPNFIATCGESIYTMASLCVEYAVKYMNGEAVPRIVMVPSIGITNEMIVNTPVPEGWKNIGDYDIPGNYDVLGWDPTL</sequence>
<evidence type="ECO:0000256" key="1">
    <source>
        <dbReference type="ARBA" id="ARBA00004196"/>
    </source>
</evidence>
<evidence type="ECO:0000259" key="6">
    <source>
        <dbReference type="Pfam" id="PF13407"/>
    </source>
</evidence>
<dbReference type="Gene3D" id="3.40.50.2300">
    <property type="match status" value="2"/>
</dbReference>
<dbReference type="PANTHER" id="PTHR46847:SF1">
    <property type="entry name" value="D-ALLOSE-BINDING PERIPLASMIC PROTEIN-RELATED"/>
    <property type="match status" value="1"/>
</dbReference>
<proteinExistence type="inferred from homology"/>
<dbReference type="InterPro" id="IPR025997">
    <property type="entry name" value="SBP_2_dom"/>
</dbReference>
<feature type="compositionally biased region" description="Low complexity" evidence="4">
    <location>
        <begin position="22"/>
        <end position="59"/>
    </location>
</feature>
<comment type="caution">
    <text evidence="7">The sequence shown here is derived from an EMBL/GenBank/DDBJ whole genome shotgun (WGS) entry which is preliminary data.</text>
</comment>
<dbReference type="Pfam" id="PF13407">
    <property type="entry name" value="Peripla_BP_4"/>
    <property type="match status" value="1"/>
</dbReference>
<evidence type="ECO:0000256" key="3">
    <source>
        <dbReference type="ARBA" id="ARBA00022729"/>
    </source>
</evidence>
<feature type="region of interest" description="Disordered" evidence="4">
    <location>
        <begin position="22"/>
        <end position="62"/>
    </location>
</feature>
<dbReference type="PANTHER" id="PTHR46847">
    <property type="entry name" value="D-ALLOSE-BINDING PERIPLASMIC PROTEIN-RELATED"/>
    <property type="match status" value="1"/>
</dbReference>
<evidence type="ECO:0000256" key="5">
    <source>
        <dbReference type="SAM" id="SignalP"/>
    </source>
</evidence>
<protein>
    <submittedName>
        <fullName evidence="7">Substrate-binding domain-containing protein</fullName>
    </submittedName>
</protein>
<comment type="similarity">
    <text evidence="2">Belongs to the bacterial solute-binding protein 2 family.</text>
</comment>
<feature type="signal peptide" evidence="5">
    <location>
        <begin position="1"/>
        <end position="19"/>
    </location>
</feature>
<dbReference type="RefSeq" id="WP_283245896.1">
    <property type="nucleotide sequence ID" value="NZ_JACRST010000011.1"/>
</dbReference>
<evidence type="ECO:0000256" key="4">
    <source>
        <dbReference type="SAM" id="MobiDB-lite"/>
    </source>
</evidence>
<gene>
    <name evidence="7" type="ORF">H8711_08165</name>
</gene>
<keyword evidence="8" id="KW-1185">Reference proteome</keyword>
<dbReference type="GO" id="GO:0030246">
    <property type="term" value="F:carbohydrate binding"/>
    <property type="evidence" value="ECO:0007669"/>
    <property type="project" value="UniProtKB-ARBA"/>
</dbReference>
<organism evidence="7 8">
    <name type="scientific">Ligaoa zhengdingensis</name>
    <dbReference type="NCBI Taxonomy" id="2763658"/>
    <lineage>
        <taxon>Bacteria</taxon>
        <taxon>Bacillati</taxon>
        <taxon>Bacillota</taxon>
        <taxon>Clostridia</taxon>
        <taxon>Eubacteriales</taxon>
        <taxon>Oscillospiraceae</taxon>
        <taxon>Ligaoa</taxon>
    </lineage>
</organism>
<dbReference type="SUPFAM" id="SSF53822">
    <property type="entry name" value="Periplasmic binding protein-like I"/>
    <property type="match status" value="1"/>
</dbReference>
<feature type="domain" description="Periplasmic binding protein" evidence="6">
    <location>
        <begin position="82"/>
        <end position="326"/>
    </location>
</feature>
<dbReference type="InterPro" id="IPR028082">
    <property type="entry name" value="Peripla_BP_I"/>
</dbReference>
<evidence type="ECO:0000256" key="2">
    <source>
        <dbReference type="ARBA" id="ARBA00007639"/>
    </source>
</evidence>
<feature type="chain" id="PRO_5039401131" evidence="5">
    <location>
        <begin position="20"/>
        <end position="374"/>
    </location>
</feature>
<reference evidence="7" key="1">
    <citation type="submission" date="2020-08" db="EMBL/GenBank/DDBJ databases">
        <title>Genome public.</title>
        <authorList>
            <person name="Liu C."/>
            <person name="Sun Q."/>
        </authorList>
    </citation>
    <scope>NUCLEOTIDE SEQUENCE</scope>
    <source>
        <strain evidence="7">NSJ-31</strain>
    </source>
</reference>
<dbReference type="CDD" id="cd01536">
    <property type="entry name" value="PBP1_ABC_sugar_binding-like"/>
    <property type="match status" value="1"/>
</dbReference>
<comment type="subcellular location">
    <subcellularLocation>
        <location evidence="1">Cell envelope</location>
    </subcellularLocation>
</comment>
<accession>A0A926I549</accession>
<name>A0A926I549_9FIRM</name>
<keyword evidence="3 5" id="KW-0732">Signal</keyword>
<dbReference type="Proteomes" id="UP000653127">
    <property type="component" value="Unassembled WGS sequence"/>
</dbReference>
<dbReference type="AlphaFoldDB" id="A0A926I549"/>
<evidence type="ECO:0000313" key="8">
    <source>
        <dbReference type="Proteomes" id="UP000653127"/>
    </source>
</evidence>